<feature type="transmembrane region" description="Helical" evidence="1">
    <location>
        <begin position="7"/>
        <end position="25"/>
    </location>
</feature>
<feature type="transmembrane region" description="Helical" evidence="1">
    <location>
        <begin position="78"/>
        <end position="96"/>
    </location>
</feature>
<evidence type="ECO:0000313" key="3">
    <source>
        <dbReference type="Proteomes" id="UP001164726"/>
    </source>
</evidence>
<keyword evidence="1" id="KW-0812">Transmembrane</keyword>
<dbReference type="RefSeq" id="WP_275419711.1">
    <property type="nucleotide sequence ID" value="NZ_CP106877.1"/>
</dbReference>
<keyword evidence="1" id="KW-0472">Membrane</keyword>
<dbReference type="EMBL" id="CP106877">
    <property type="protein sequence ID" value="WAA11601.1"/>
    <property type="molecule type" value="Genomic_DNA"/>
</dbReference>
<feature type="transmembrane region" description="Helical" evidence="1">
    <location>
        <begin position="31"/>
        <end position="49"/>
    </location>
</feature>
<gene>
    <name evidence="2" type="ORF">OE105_08170</name>
</gene>
<keyword evidence="3" id="KW-1185">Reference proteome</keyword>
<dbReference type="KEGG" id="fhl:OE105_08170"/>
<dbReference type="AlphaFoldDB" id="A0A9E8LXX6"/>
<proteinExistence type="predicted"/>
<reference evidence="2" key="1">
    <citation type="submission" date="2022-09" db="EMBL/GenBank/DDBJ databases">
        <title>Complete Genomes of Fervidibacillus albus and Fervidibacillus halotolerans isolated from tidal flat sediments.</title>
        <authorList>
            <person name="Kwon K.K."/>
            <person name="Yang S.-H."/>
            <person name="Park M.J."/>
            <person name="Oh H.-M."/>
        </authorList>
    </citation>
    <scope>NUCLEOTIDE SEQUENCE</scope>
    <source>
        <strain evidence="2">MEBiC13594</strain>
    </source>
</reference>
<feature type="transmembrane region" description="Helical" evidence="1">
    <location>
        <begin position="108"/>
        <end position="128"/>
    </location>
</feature>
<feature type="transmembrane region" description="Helical" evidence="1">
    <location>
        <begin position="54"/>
        <end position="72"/>
    </location>
</feature>
<accession>A0A9E8LXX6</accession>
<keyword evidence="1" id="KW-1133">Transmembrane helix</keyword>
<evidence type="ECO:0008006" key="4">
    <source>
        <dbReference type="Google" id="ProtNLM"/>
    </source>
</evidence>
<protein>
    <recommendedName>
        <fullName evidence="4">DUF5668 domain-containing protein</fullName>
    </recommendedName>
</protein>
<organism evidence="2 3">
    <name type="scientific">Fervidibacillus halotolerans</name>
    <dbReference type="NCBI Taxonomy" id="2980027"/>
    <lineage>
        <taxon>Bacteria</taxon>
        <taxon>Bacillati</taxon>
        <taxon>Bacillota</taxon>
        <taxon>Bacilli</taxon>
        <taxon>Bacillales</taxon>
        <taxon>Bacillaceae</taxon>
        <taxon>Fervidibacillus</taxon>
    </lineage>
</organism>
<evidence type="ECO:0000313" key="2">
    <source>
        <dbReference type="EMBL" id="WAA11601.1"/>
    </source>
</evidence>
<dbReference type="Proteomes" id="UP001164726">
    <property type="component" value="Chromosome"/>
</dbReference>
<sequence length="159" mass="18446">MKRLRIFPGIVLIGFGLYAILQDFLAPSPLFHWPSLLIIIGIAFLFQAYAGKEYGFIIPSILFIGLGVHFHIVTIFDIQLDHFGVILLFIALGFFLQQQKTHAGAMYAWLFIFLALFQLFSMNIFNWFGSVERKLMDFYSLWPIVVILIGLYLFIFKRN</sequence>
<evidence type="ECO:0000256" key="1">
    <source>
        <dbReference type="SAM" id="Phobius"/>
    </source>
</evidence>
<feature type="transmembrane region" description="Helical" evidence="1">
    <location>
        <begin position="140"/>
        <end position="156"/>
    </location>
</feature>
<name>A0A9E8LXX6_9BACI</name>